<dbReference type="PANTHER" id="PTHR11537">
    <property type="entry name" value="VOLTAGE-GATED POTASSIUM CHANNEL"/>
    <property type="match status" value="1"/>
</dbReference>
<dbReference type="InterPro" id="IPR018247">
    <property type="entry name" value="EF_Hand_1_Ca_BS"/>
</dbReference>
<dbReference type="AlphaFoldDB" id="A0AA36J8H5"/>
<dbReference type="InterPro" id="IPR002048">
    <property type="entry name" value="EF_hand_dom"/>
</dbReference>
<dbReference type="GO" id="GO:0008076">
    <property type="term" value="C:voltage-gated potassium channel complex"/>
    <property type="evidence" value="ECO:0007669"/>
    <property type="project" value="InterPro"/>
</dbReference>
<dbReference type="GO" id="GO:0005509">
    <property type="term" value="F:calcium ion binding"/>
    <property type="evidence" value="ECO:0007669"/>
    <property type="project" value="InterPro"/>
</dbReference>
<dbReference type="SUPFAM" id="SSF81324">
    <property type="entry name" value="Voltage-gated potassium channels"/>
    <property type="match status" value="1"/>
</dbReference>
<keyword evidence="6" id="KW-0406">Ion transport</keyword>
<evidence type="ECO:0000313" key="12">
    <source>
        <dbReference type="EMBL" id="CAJ1400449.1"/>
    </source>
</evidence>
<feature type="domain" description="EF-hand" evidence="11">
    <location>
        <begin position="103"/>
        <end position="138"/>
    </location>
</feature>
<keyword evidence="8" id="KW-0407">Ion channel</keyword>
<keyword evidence="2" id="KW-0813">Transport</keyword>
<keyword evidence="3 10" id="KW-0812">Transmembrane</keyword>
<organism evidence="12 13">
    <name type="scientific">Effrenium voratum</name>
    <dbReference type="NCBI Taxonomy" id="2562239"/>
    <lineage>
        <taxon>Eukaryota</taxon>
        <taxon>Sar</taxon>
        <taxon>Alveolata</taxon>
        <taxon>Dinophyceae</taxon>
        <taxon>Suessiales</taxon>
        <taxon>Symbiodiniaceae</taxon>
        <taxon>Effrenium</taxon>
    </lineage>
</organism>
<dbReference type="Proteomes" id="UP001178507">
    <property type="component" value="Unassembled WGS sequence"/>
</dbReference>
<evidence type="ECO:0000256" key="2">
    <source>
        <dbReference type="ARBA" id="ARBA00022448"/>
    </source>
</evidence>
<dbReference type="SUPFAM" id="SSF47473">
    <property type="entry name" value="EF-hand"/>
    <property type="match status" value="1"/>
</dbReference>
<evidence type="ECO:0000256" key="10">
    <source>
        <dbReference type="SAM" id="Phobius"/>
    </source>
</evidence>
<dbReference type="InterPro" id="IPR011992">
    <property type="entry name" value="EF-hand-dom_pair"/>
</dbReference>
<dbReference type="CDD" id="cd00051">
    <property type="entry name" value="EFh"/>
    <property type="match status" value="1"/>
</dbReference>
<dbReference type="Gene3D" id="1.10.238.10">
    <property type="entry name" value="EF-hand"/>
    <property type="match status" value="1"/>
</dbReference>
<feature type="region of interest" description="Disordered" evidence="9">
    <location>
        <begin position="163"/>
        <end position="184"/>
    </location>
</feature>
<dbReference type="PROSITE" id="PS50222">
    <property type="entry name" value="EF_HAND_2"/>
    <property type="match status" value="2"/>
</dbReference>
<reference evidence="12" key="1">
    <citation type="submission" date="2023-08" db="EMBL/GenBank/DDBJ databases">
        <authorList>
            <person name="Chen Y."/>
            <person name="Shah S."/>
            <person name="Dougan E. K."/>
            <person name="Thang M."/>
            <person name="Chan C."/>
        </authorList>
    </citation>
    <scope>NUCLEOTIDE SEQUENCE</scope>
</reference>
<accession>A0AA36J8H5</accession>
<evidence type="ECO:0000259" key="11">
    <source>
        <dbReference type="PROSITE" id="PS50222"/>
    </source>
</evidence>
<keyword evidence="7 10" id="KW-0472">Membrane</keyword>
<comment type="subcellular location">
    <subcellularLocation>
        <location evidence="1">Membrane</location>
        <topology evidence="1">Multi-pass membrane protein</topology>
    </subcellularLocation>
</comment>
<keyword evidence="5 10" id="KW-1133">Transmembrane helix</keyword>
<evidence type="ECO:0000256" key="3">
    <source>
        <dbReference type="ARBA" id="ARBA00022692"/>
    </source>
</evidence>
<evidence type="ECO:0000256" key="9">
    <source>
        <dbReference type="SAM" id="MobiDB-lite"/>
    </source>
</evidence>
<dbReference type="GO" id="GO:0005249">
    <property type="term" value="F:voltage-gated potassium channel activity"/>
    <property type="evidence" value="ECO:0007669"/>
    <property type="project" value="InterPro"/>
</dbReference>
<dbReference type="PROSITE" id="PS00018">
    <property type="entry name" value="EF_HAND_1"/>
    <property type="match status" value="1"/>
</dbReference>
<name>A0AA36J8H5_9DINO</name>
<dbReference type="GO" id="GO:0001508">
    <property type="term" value="P:action potential"/>
    <property type="evidence" value="ECO:0007669"/>
    <property type="project" value="TreeGrafter"/>
</dbReference>
<protein>
    <recommendedName>
        <fullName evidence="11">EF-hand domain-containing protein</fullName>
    </recommendedName>
</protein>
<evidence type="ECO:0000256" key="6">
    <source>
        <dbReference type="ARBA" id="ARBA00023065"/>
    </source>
</evidence>
<evidence type="ECO:0000313" key="13">
    <source>
        <dbReference type="Proteomes" id="UP001178507"/>
    </source>
</evidence>
<evidence type="ECO:0000256" key="5">
    <source>
        <dbReference type="ARBA" id="ARBA00022989"/>
    </source>
</evidence>
<dbReference type="PANTHER" id="PTHR11537:SF254">
    <property type="entry name" value="POTASSIUM VOLTAGE-GATED CHANNEL PROTEIN SHAB"/>
    <property type="match status" value="1"/>
</dbReference>
<keyword evidence="4" id="KW-0106">Calcium</keyword>
<evidence type="ECO:0000256" key="8">
    <source>
        <dbReference type="ARBA" id="ARBA00023303"/>
    </source>
</evidence>
<dbReference type="Pfam" id="PF07885">
    <property type="entry name" value="Ion_trans_2"/>
    <property type="match status" value="1"/>
</dbReference>
<dbReference type="InterPro" id="IPR013099">
    <property type="entry name" value="K_chnl_dom"/>
</dbReference>
<evidence type="ECO:0000256" key="4">
    <source>
        <dbReference type="ARBA" id="ARBA00022837"/>
    </source>
</evidence>
<sequence length="184" mass="20500">MTTVGYGDFVPRTAGGYIIVSILTLVSALFVAMPVGIIGHEFTLCWQGRDQVLCITRARRALLKWGYTAQDVRALFEYVDADRDACLDMAEFLELFRQMRIGLSLETTLQLFCVFDDDQSGQIDYTEFMRHVFPQDTAEADMARRVRKIRKSSQKVTDALAALENSRGVGRSNGALSPASDGDS</sequence>
<comment type="caution">
    <text evidence="12">The sequence shown here is derived from an EMBL/GenBank/DDBJ whole genome shotgun (WGS) entry which is preliminary data.</text>
</comment>
<dbReference type="EMBL" id="CAUJNA010003372">
    <property type="protein sequence ID" value="CAJ1400449.1"/>
    <property type="molecule type" value="Genomic_DNA"/>
</dbReference>
<feature type="domain" description="EF-hand" evidence="11">
    <location>
        <begin position="67"/>
        <end position="102"/>
    </location>
</feature>
<proteinExistence type="predicted"/>
<evidence type="ECO:0000256" key="7">
    <source>
        <dbReference type="ARBA" id="ARBA00023136"/>
    </source>
</evidence>
<dbReference type="SMART" id="SM00054">
    <property type="entry name" value="EFh"/>
    <property type="match status" value="2"/>
</dbReference>
<dbReference type="InterPro" id="IPR028325">
    <property type="entry name" value="VG_K_chnl"/>
</dbReference>
<feature type="transmembrane region" description="Helical" evidence="10">
    <location>
        <begin position="16"/>
        <end position="39"/>
    </location>
</feature>
<dbReference type="Gene3D" id="1.10.287.70">
    <property type="match status" value="1"/>
</dbReference>
<gene>
    <name evidence="12" type="ORF">EVOR1521_LOCUS23784</name>
</gene>
<keyword evidence="13" id="KW-1185">Reference proteome</keyword>
<evidence type="ECO:0000256" key="1">
    <source>
        <dbReference type="ARBA" id="ARBA00004141"/>
    </source>
</evidence>
<dbReference type="Pfam" id="PF13499">
    <property type="entry name" value="EF-hand_7"/>
    <property type="match status" value="1"/>
</dbReference>